<dbReference type="Pfam" id="PF00528">
    <property type="entry name" value="BPD_transp_1"/>
    <property type="match status" value="1"/>
</dbReference>
<keyword evidence="4 7" id="KW-0812">Transmembrane</keyword>
<evidence type="ECO:0000256" key="5">
    <source>
        <dbReference type="ARBA" id="ARBA00022989"/>
    </source>
</evidence>
<keyword evidence="2" id="KW-0813">Transport</keyword>
<evidence type="ECO:0000256" key="3">
    <source>
        <dbReference type="ARBA" id="ARBA00022475"/>
    </source>
</evidence>
<dbReference type="PANTHER" id="PTHR43744:SF12">
    <property type="entry name" value="ABC TRANSPORTER PERMEASE PROTEIN MG189-RELATED"/>
    <property type="match status" value="1"/>
</dbReference>
<feature type="transmembrane region" description="Helical" evidence="7">
    <location>
        <begin position="132"/>
        <end position="153"/>
    </location>
</feature>
<feature type="domain" description="ABC transmembrane type-1" evidence="8">
    <location>
        <begin position="64"/>
        <end position="252"/>
    </location>
</feature>
<sequence>MSPAFLVLAVVGLVFAYPFLWLFLSAFKTNKEIYQPLLLFPADYEWDAFTALFSGEYIAFTGYFLNSVFVSVFQALFAVIVTAGAGFAFAKLRFPCKRFLFLLAVLVILVPRQALVIPLFEWLAWLELNGSRWAVILPGIASGIGIVFFTQVFRRIPDELVDLARVEGASSFRSYLAILPLVTPALVTYGLIHFILAWQEHLFPLILLSDENQTLPLGLAKLRDSSHRIPEAVAMAAASFTLLPVAVLFAVFYRKMRTALAELTLH</sequence>
<reference evidence="9" key="1">
    <citation type="submission" date="2018-05" db="EMBL/GenBank/DDBJ databases">
        <authorList>
            <person name="Lanie J.A."/>
            <person name="Ng W.-L."/>
            <person name="Kazmierczak K.M."/>
            <person name="Andrzejewski T.M."/>
            <person name="Davidsen T.M."/>
            <person name="Wayne K.J."/>
            <person name="Tettelin H."/>
            <person name="Glass J.I."/>
            <person name="Rusch D."/>
            <person name="Podicherti R."/>
            <person name="Tsui H.-C.T."/>
            <person name="Winkler M.E."/>
        </authorList>
    </citation>
    <scope>NUCLEOTIDE SEQUENCE</scope>
</reference>
<feature type="transmembrane region" description="Helical" evidence="7">
    <location>
        <begin position="71"/>
        <end position="92"/>
    </location>
</feature>
<dbReference type="PANTHER" id="PTHR43744">
    <property type="entry name" value="ABC TRANSPORTER PERMEASE PROTEIN MG189-RELATED-RELATED"/>
    <property type="match status" value="1"/>
</dbReference>
<dbReference type="PROSITE" id="PS50928">
    <property type="entry name" value="ABC_TM1"/>
    <property type="match status" value="1"/>
</dbReference>
<dbReference type="GO" id="GO:0005886">
    <property type="term" value="C:plasma membrane"/>
    <property type="evidence" value="ECO:0007669"/>
    <property type="project" value="UniProtKB-SubCell"/>
</dbReference>
<dbReference type="AlphaFoldDB" id="A0A382M175"/>
<dbReference type="InterPro" id="IPR035906">
    <property type="entry name" value="MetI-like_sf"/>
</dbReference>
<feature type="transmembrane region" description="Helical" evidence="7">
    <location>
        <begin position="174"/>
        <end position="198"/>
    </location>
</feature>
<comment type="subcellular location">
    <subcellularLocation>
        <location evidence="1">Cell membrane</location>
        <topology evidence="1">Multi-pass membrane protein</topology>
    </subcellularLocation>
</comment>
<evidence type="ECO:0000256" key="4">
    <source>
        <dbReference type="ARBA" id="ARBA00022692"/>
    </source>
</evidence>
<evidence type="ECO:0000256" key="2">
    <source>
        <dbReference type="ARBA" id="ARBA00022448"/>
    </source>
</evidence>
<evidence type="ECO:0000313" key="9">
    <source>
        <dbReference type="EMBL" id="SVC42699.1"/>
    </source>
</evidence>
<protein>
    <recommendedName>
        <fullName evidence="8">ABC transmembrane type-1 domain-containing protein</fullName>
    </recommendedName>
</protein>
<dbReference type="InterPro" id="IPR000515">
    <property type="entry name" value="MetI-like"/>
</dbReference>
<organism evidence="9">
    <name type="scientific">marine metagenome</name>
    <dbReference type="NCBI Taxonomy" id="408172"/>
    <lineage>
        <taxon>unclassified sequences</taxon>
        <taxon>metagenomes</taxon>
        <taxon>ecological metagenomes</taxon>
    </lineage>
</organism>
<evidence type="ECO:0000256" key="7">
    <source>
        <dbReference type="SAM" id="Phobius"/>
    </source>
</evidence>
<dbReference type="EMBL" id="UINC01090606">
    <property type="protein sequence ID" value="SVC42699.1"/>
    <property type="molecule type" value="Genomic_DNA"/>
</dbReference>
<proteinExistence type="predicted"/>
<keyword evidence="3" id="KW-1003">Cell membrane</keyword>
<keyword evidence="5 7" id="KW-1133">Transmembrane helix</keyword>
<feature type="transmembrane region" description="Helical" evidence="7">
    <location>
        <begin position="232"/>
        <end position="253"/>
    </location>
</feature>
<dbReference type="Gene3D" id="1.10.3720.10">
    <property type="entry name" value="MetI-like"/>
    <property type="match status" value="1"/>
</dbReference>
<keyword evidence="6 7" id="KW-0472">Membrane</keyword>
<feature type="transmembrane region" description="Helical" evidence="7">
    <location>
        <begin position="99"/>
        <end position="120"/>
    </location>
</feature>
<feature type="transmembrane region" description="Helical" evidence="7">
    <location>
        <begin position="6"/>
        <end position="27"/>
    </location>
</feature>
<dbReference type="GO" id="GO:0055085">
    <property type="term" value="P:transmembrane transport"/>
    <property type="evidence" value="ECO:0007669"/>
    <property type="project" value="InterPro"/>
</dbReference>
<gene>
    <name evidence="9" type="ORF">METZ01_LOCUS295553</name>
</gene>
<name>A0A382M175_9ZZZZ</name>
<dbReference type="SUPFAM" id="SSF161098">
    <property type="entry name" value="MetI-like"/>
    <property type="match status" value="1"/>
</dbReference>
<evidence type="ECO:0000256" key="1">
    <source>
        <dbReference type="ARBA" id="ARBA00004651"/>
    </source>
</evidence>
<accession>A0A382M175</accession>
<evidence type="ECO:0000259" key="8">
    <source>
        <dbReference type="PROSITE" id="PS50928"/>
    </source>
</evidence>
<evidence type="ECO:0000256" key="6">
    <source>
        <dbReference type="ARBA" id="ARBA00023136"/>
    </source>
</evidence>